<reference evidence="1 2" key="3">
    <citation type="submission" date="2019-11" db="EMBL/GenBank/DDBJ databases">
        <title>A de novo genome assembly of a pear dwarfing rootstock.</title>
        <authorList>
            <person name="Wang F."/>
            <person name="Wang J."/>
            <person name="Li S."/>
            <person name="Zhang Y."/>
            <person name="Fang M."/>
            <person name="Ma L."/>
            <person name="Zhao Y."/>
            <person name="Jiang S."/>
        </authorList>
    </citation>
    <scope>NUCLEOTIDE SEQUENCE [LARGE SCALE GENOMIC DNA]</scope>
    <source>
        <strain evidence="1">S2</strain>
        <tissue evidence="1">Leaf</tissue>
    </source>
</reference>
<protein>
    <submittedName>
        <fullName evidence="1">Uncharacterized protein</fullName>
    </submittedName>
</protein>
<organism evidence="1 2">
    <name type="scientific">Pyrus ussuriensis x Pyrus communis</name>
    <dbReference type="NCBI Taxonomy" id="2448454"/>
    <lineage>
        <taxon>Eukaryota</taxon>
        <taxon>Viridiplantae</taxon>
        <taxon>Streptophyta</taxon>
        <taxon>Embryophyta</taxon>
        <taxon>Tracheophyta</taxon>
        <taxon>Spermatophyta</taxon>
        <taxon>Magnoliopsida</taxon>
        <taxon>eudicotyledons</taxon>
        <taxon>Gunneridae</taxon>
        <taxon>Pentapetalae</taxon>
        <taxon>rosids</taxon>
        <taxon>fabids</taxon>
        <taxon>Rosales</taxon>
        <taxon>Rosaceae</taxon>
        <taxon>Amygdaloideae</taxon>
        <taxon>Maleae</taxon>
        <taxon>Pyrus</taxon>
    </lineage>
</organism>
<dbReference type="OrthoDB" id="1929473at2759"/>
<proteinExistence type="predicted"/>
<reference evidence="1 2" key="1">
    <citation type="submission" date="2019-09" db="EMBL/GenBank/DDBJ databases">
        <authorList>
            <person name="Ou C."/>
        </authorList>
    </citation>
    <scope>NUCLEOTIDE SEQUENCE [LARGE SCALE GENOMIC DNA]</scope>
    <source>
        <strain evidence="1">S2</strain>
        <tissue evidence="1">Leaf</tissue>
    </source>
</reference>
<gene>
    <name evidence="1" type="ORF">D8674_015164</name>
</gene>
<comment type="caution">
    <text evidence="1">The sequence shown here is derived from an EMBL/GenBank/DDBJ whole genome shotgun (WGS) entry which is preliminary data.</text>
</comment>
<keyword evidence="2" id="KW-1185">Reference proteome</keyword>
<dbReference type="EMBL" id="SMOL01000401">
    <property type="protein sequence ID" value="KAB2619295.1"/>
    <property type="molecule type" value="Genomic_DNA"/>
</dbReference>
<evidence type="ECO:0000313" key="2">
    <source>
        <dbReference type="Proteomes" id="UP000327157"/>
    </source>
</evidence>
<dbReference type="AlphaFoldDB" id="A0A5N5GUK6"/>
<evidence type="ECO:0000313" key="1">
    <source>
        <dbReference type="EMBL" id="KAB2619295.1"/>
    </source>
</evidence>
<name>A0A5N5GUK6_9ROSA</name>
<sequence length="71" mass="8041">MPTPRTFKPLSRHIDMPSKVPDIKIEMCFNPTEAGSILCMALSKYGCSDSLIWHYNRNGMYSIKSGYLVAQ</sequence>
<dbReference type="Proteomes" id="UP000327157">
    <property type="component" value="Chromosome 15"/>
</dbReference>
<accession>A0A5N5GUK6</accession>
<reference evidence="2" key="2">
    <citation type="submission" date="2019-10" db="EMBL/GenBank/DDBJ databases">
        <title>A de novo genome assembly of a pear dwarfing rootstock.</title>
        <authorList>
            <person name="Wang F."/>
            <person name="Wang J."/>
            <person name="Li S."/>
            <person name="Zhang Y."/>
            <person name="Fang M."/>
            <person name="Ma L."/>
            <person name="Zhao Y."/>
            <person name="Jiang S."/>
        </authorList>
    </citation>
    <scope>NUCLEOTIDE SEQUENCE [LARGE SCALE GENOMIC DNA]</scope>
</reference>